<proteinExistence type="inferred from homology"/>
<dbReference type="SUPFAM" id="SSF51419">
    <property type="entry name" value="PLP-binding barrel"/>
    <property type="match status" value="1"/>
</dbReference>
<feature type="domain" description="Alanine racemase C-terminal" evidence="7">
    <location>
        <begin position="235"/>
        <end position="363"/>
    </location>
</feature>
<accession>A0A068NXE5</accession>
<dbReference type="KEGG" id="fgi:OP10G_4077"/>
<comment type="function">
    <text evidence="4">Catalyzes the interconversion of L-alanine and D-alanine. May also act on other amino acids.</text>
</comment>
<dbReference type="STRING" id="661478.OP10G_4077"/>
<dbReference type="InterPro" id="IPR020622">
    <property type="entry name" value="Ala_racemase_pyridoxalP-BS"/>
</dbReference>
<dbReference type="EC" id="5.1.1.1" evidence="4"/>
<dbReference type="HOGENOM" id="CLU_028393_2_2_0"/>
<gene>
    <name evidence="8" type="ORF">OP10G_4077</name>
</gene>
<dbReference type="InterPro" id="IPR001608">
    <property type="entry name" value="Ala_racemase_N"/>
</dbReference>
<protein>
    <recommendedName>
        <fullName evidence="4">Alanine racemase</fullName>
        <ecNumber evidence="4">5.1.1.1</ecNumber>
    </recommendedName>
</protein>
<dbReference type="NCBIfam" id="TIGR00492">
    <property type="entry name" value="alr"/>
    <property type="match status" value="1"/>
</dbReference>
<dbReference type="SMART" id="SM01005">
    <property type="entry name" value="Ala_racemase_C"/>
    <property type="match status" value="1"/>
</dbReference>
<evidence type="ECO:0000256" key="2">
    <source>
        <dbReference type="ARBA" id="ARBA00022898"/>
    </source>
</evidence>
<evidence type="ECO:0000256" key="3">
    <source>
        <dbReference type="ARBA" id="ARBA00023235"/>
    </source>
</evidence>
<dbReference type="RefSeq" id="WP_025228659.1">
    <property type="nucleotide sequence ID" value="NZ_CP007139.1"/>
</dbReference>
<dbReference type="EMBL" id="CP007139">
    <property type="protein sequence ID" value="AIE87445.1"/>
    <property type="molecule type" value="Genomic_DNA"/>
</dbReference>
<feature type="active site" description="Proton acceptor; specific for D-alanine" evidence="4">
    <location>
        <position position="35"/>
    </location>
</feature>
<evidence type="ECO:0000256" key="4">
    <source>
        <dbReference type="HAMAP-Rule" id="MF_01201"/>
    </source>
</evidence>
<dbReference type="GO" id="GO:0005829">
    <property type="term" value="C:cytosol"/>
    <property type="evidence" value="ECO:0007669"/>
    <property type="project" value="TreeGrafter"/>
</dbReference>
<dbReference type="PRINTS" id="PR00992">
    <property type="entry name" value="ALARACEMASE"/>
</dbReference>
<name>A0A068NXE5_FIMGI</name>
<feature type="binding site" evidence="4 6">
    <location>
        <position position="125"/>
    </location>
    <ligand>
        <name>substrate</name>
    </ligand>
</feature>
<dbReference type="CDD" id="cd00430">
    <property type="entry name" value="PLPDE_III_AR"/>
    <property type="match status" value="1"/>
</dbReference>
<feature type="active site" description="Proton acceptor; specific for L-alanine" evidence="4">
    <location>
        <position position="256"/>
    </location>
</feature>
<dbReference type="AlphaFoldDB" id="A0A068NXE5"/>
<comment type="cofactor">
    <cofactor evidence="1 4 5">
        <name>pyridoxal 5'-phosphate</name>
        <dbReference type="ChEBI" id="CHEBI:597326"/>
    </cofactor>
</comment>
<evidence type="ECO:0000259" key="7">
    <source>
        <dbReference type="SMART" id="SM01005"/>
    </source>
</evidence>
<dbReference type="SUPFAM" id="SSF50621">
    <property type="entry name" value="Alanine racemase C-terminal domain-like"/>
    <property type="match status" value="1"/>
</dbReference>
<dbReference type="Pfam" id="PF00842">
    <property type="entry name" value="Ala_racemase_C"/>
    <property type="match status" value="1"/>
</dbReference>
<dbReference type="InterPro" id="IPR000821">
    <property type="entry name" value="Ala_racemase"/>
</dbReference>
<dbReference type="InterPro" id="IPR009006">
    <property type="entry name" value="Ala_racemase/Decarboxylase_C"/>
</dbReference>
<evidence type="ECO:0000313" key="9">
    <source>
        <dbReference type="Proteomes" id="UP000027982"/>
    </source>
</evidence>
<keyword evidence="2 4" id="KW-0663">Pyridoxal phosphate</keyword>
<dbReference type="PROSITE" id="PS00395">
    <property type="entry name" value="ALANINE_RACEMASE"/>
    <property type="match status" value="1"/>
</dbReference>
<comment type="catalytic activity">
    <reaction evidence="4">
        <text>L-alanine = D-alanine</text>
        <dbReference type="Rhea" id="RHEA:20249"/>
        <dbReference type="ChEBI" id="CHEBI:57416"/>
        <dbReference type="ChEBI" id="CHEBI:57972"/>
        <dbReference type="EC" id="5.1.1.1"/>
    </reaction>
</comment>
<dbReference type="UniPathway" id="UPA00042">
    <property type="reaction ID" value="UER00497"/>
</dbReference>
<dbReference type="OrthoDB" id="9801978at2"/>
<dbReference type="GO" id="GO:0008784">
    <property type="term" value="F:alanine racemase activity"/>
    <property type="evidence" value="ECO:0007669"/>
    <property type="project" value="UniProtKB-UniRule"/>
</dbReference>
<evidence type="ECO:0000256" key="5">
    <source>
        <dbReference type="PIRSR" id="PIRSR600821-50"/>
    </source>
</evidence>
<dbReference type="Proteomes" id="UP000027982">
    <property type="component" value="Chromosome"/>
</dbReference>
<organism evidence="8 9">
    <name type="scientific">Fimbriimonas ginsengisoli Gsoil 348</name>
    <dbReference type="NCBI Taxonomy" id="661478"/>
    <lineage>
        <taxon>Bacteria</taxon>
        <taxon>Bacillati</taxon>
        <taxon>Armatimonadota</taxon>
        <taxon>Fimbriimonadia</taxon>
        <taxon>Fimbriimonadales</taxon>
        <taxon>Fimbriimonadaceae</taxon>
        <taxon>Fimbriimonas</taxon>
    </lineage>
</organism>
<dbReference type="PANTHER" id="PTHR30511">
    <property type="entry name" value="ALANINE RACEMASE"/>
    <property type="match status" value="1"/>
</dbReference>
<comment type="similarity">
    <text evidence="4">Belongs to the alanine racemase family.</text>
</comment>
<dbReference type="PANTHER" id="PTHR30511:SF0">
    <property type="entry name" value="ALANINE RACEMASE, CATABOLIC-RELATED"/>
    <property type="match status" value="1"/>
</dbReference>
<sequence>MSLSEIQIDSDALRYNVRSLRSLVGSGVKLIAVVKANAYGHGLATVVEALNGEVDGFQVDDIEELREIRQVTDRRVLVLGYVAREDIAEAASLGGELTLYDAERLPAMAEAGAKVHLKIDALLGRQGVLPRDLPEMLDALAAYPSIEVLTAYAHFANIEDTTDLVHAIDQMELFDCAFVAIRNRYPGLGRHISATSGVMTLEAGNDLVRLGIGTYGMYPSSALERQHAGLGLRPALRWVSRLAQVKTLPARHPVGYGLTYIAPREITIGIVPQGYGDGYDRGLSNVGEVLVRGRRCRVLGRVAMNMFAVDLSDADGARAEDEVVLLGAQGEDRISAEEIAIRIGTINYEVTTRISPLLPRRAA</sequence>
<comment type="pathway">
    <text evidence="4">Amino-acid biosynthesis; D-alanine biosynthesis; D-alanine from L-alanine: step 1/1.</text>
</comment>
<keyword evidence="3 4" id="KW-0413">Isomerase</keyword>
<dbReference type="GO" id="GO:0030632">
    <property type="term" value="P:D-alanine biosynthetic process"/>
    <property type="evidence" value="ECO:0007669"/>
    <property type="project" value="UniProtKB-UniRule"/>
</dbReference>
<keyword evidence="9" id="KW-1185">Reference proteome</keyword>
<dbReference type="Gene3D" id="3.20.20.10">
    <property type="entry name" value="Alanine racemase"/>
    <property type="match status" value="1"/>
</dbReference>
<dbReference type="eggNOG" id="COG0787">
    <property type="taxonomic scope" value="Bacteria"/>
</dbReference>
<evidence type="ECO:0000256" key="1">
    <source>
        <dbReference type="ARBA" id="ARBA00001933"/>
    </source>
</evidence>
<evidence type="ECO:0000256" key="6">
    <source>
        <dbReference type="PIRSR" id="PIRSR600821-52"/>
    </source>
</evidence>
<dbReference type="GO" id="GO:0030170">
    <property type="term" value="F:pyridoxal phosphate binding"/>
    <property type="evidence" value="ECO:0007669"/>
    <property type="project" value="UniProtKB-UniRule"/>
</dbReference>
<evidence type="ECO:0000313" key="8">
    <source>
        <dbReference type="EMBL" id="AIE87445.1"/>
    </source>
</evidence>
<feature type="binding site" evidence="4 6">
    <location>
        <position position="304"/>
    </location>
    <ligand>
        <name>substrate</name>
    </ligand>
</feature>
<dbReference type="Gene3D" id="2.40.37.10">
    <property type="entry name" value="Lyase, Ornithine Decarboxylase, Chain A, domain 1"/>
    <property type="match status" value="1"/>
</dbReference>
<reference evidence="8 9" key="1">
    <citation type="journal article" date="2014" name="PLoS ONE">
        <title>The first complete genome sequence of the class fimbriimonadia in the phylum armatimonadetes.</title>
        <authorList>
            <person name="Hu Z.Y."/>
            <person name="Wang Y.Z."/>
            <person name="Im W.T."/>
            <person name="Wang S.Y."/>
            <person name="Zhao G.P."/>
            <person name="Zheng H.J."/>
            <person name="Quan Z.X."/>
        </authorList>
    </citation>
    <scope>NUCLEOTIDE SEQUENCE [LARGE SCALE GENOMIC DNA]</scope>
    <source>
        <strain evidence="8">Gsoil 348</strain>
    </source>
</reference>
<dbReference type="HAMAP" id="MF_01201">
    <property type="entry name" value="Ala_racemase"/>
    <property type="match status" value="1"/>
</dbReference>
<dbReference type="InterPro" id="IPR029066">
    <property type="entry name" value="PLP-binding_barrel"/>
</dbReference>
<feature type="modified residue" description="N6-(pyridoxal phosphate)lysine" evidence="4 5">
    <location>
        <position position="35"/>
    </location>
</feature>
<dbReference type="InterPro" id="IPR011079">
    <property type="entry name" value="Ala_racemase_C"/>
</dbReference>
<dbReference type="Pfam" id="PF01168">
    <property type="entry name" value="Ala_racemase_N"/>
    <property type="match status" value="1"/>
</dbReference>